<proteinExistence type="predicted"/>
<organism evidence="2 3">
    <name type="scientific">Brachionus plicatilis</name>
    <name type="common">Marine rotifer</name>
    <name type="synonym">Brachionus muelleri</name>
    <dbReference type="NCBI Taxonomy" id="10195"/>
    <lineage>
        <taxon>Eukaryota</taxon>
        <taxon>Metazoa</taxon>
        <taxon>Spiralia</taxon>
        <taxon>Gnathifera</taxon>
        <taxon>Rotifera</taxon>
        <taxon>Eurotatoria</taxon>
        <taxon>Monogononta</taxon>
        <taxon>Pseudotrocha</taxon>
        <taxon>Ploima</taxon>
        <taxon>Brachionidae</taxon>
        <taxon>Brachionus</taxon>
    </lineage>
</organism>
<keyword evidence="1" id="KW-1133">Transmembrane helix</keyword>
<gene>
    <name evidence="2" type="ORF">BpHYR1_043857</name>
</gene>
<feature type="transmembrane region" description="Helical" evidence="1">
    <location>
        <begin position="27"/>
        <end position="48"/>
    </location>
</feature>
<keyword evidence="1" id="KW-0812">Transmembrane</keyword>
<reference evidence="2 3" key="1">
    <citation type="journal article" date="2018" name="Sci. Rep.">
        <title>Genomic signatures of local adaptation to the degree of environmental predictability in rotifers.</title>
        <authorList>
            <person name="Franch-Gras L."/>
            <person name="Hahn C."/>
            <person name="Garcia-Roger E.M."/>
            <person name="Carmona M.J."/>
            <person name="Serra M."/>
            <person name="Gomez A."/>
        </authorList>
    </citation>
    <scope>NUCLEOTIDE SEQUENCE [LARGE SCALE GENOMIC DNA]</scope>
    <source>
        <strain evidence="2">HYR1</strain>
    </source>
</reference>
<evidence type="ECO:0000256" key="1">
    <source>
        <dbReference type="SAM" id="Phobius"/>
    </source>
</evidence>
<feature type="transmembrane region" description="Helical" evidence="1">
    <location>
        <begin position="130"/>
        <end position="150"/>
    </location>
</feature>
<keyword evidence="1" id="KW-0472">Membrane</keyword>
<name>A0A3M7TC37_BRAPC</name>
<dbReference type="AlphaFoldDB" id="A0A3M7TC37"/>
<evidence type="ECO:0000313" key="3">
    <source>
        <dbReference type="Proteomes" id="UP000276133"/>
    </source>
</evidence>
<comment type="caution">
    <text evidence="2">The sequence shown here is derived from an EMBL/GenBank/DDBJ whole genome shotgun (WGS) entry which is preliminary data.</text>
</comment>
<evidence type="ECO:0008006" key="4">
    <source>
        <dbReference type="Google" id="ProtNLM"/>
    </source>
</evidence>
<dbReference type="Proteomes" id="UP000276133">
    <property type="component" value="Unassembled WGS sequence"/>
</dbReference>
<dbReference type="EMBL" id="REGN01000016">
    <property type="protein sequence ID" value="RNA45150.1"/>
    <property type="molecule type" value="Genomic_DNA"/>
</dbReference>
<accession>A0A3M7TC37</accession>
<evidence type="ECO:0000313" key="2">
    <source>
        <dbReference type="EMBL" id="RNA45150.1"/>
    </source>
</evidence>
<protein>
    <recommendedName>
        <fullName evidence="4">Transmembrane protein</fullName>
    </recommendedName>
</protein>
<keyword evidence="3" id="KW-1185">Reference proteome</keyword>
<sequence length="154" mass="18165">MITLAPSRAQRRAIALPMPRDAPVMNIAYLIIFFKDNYFFQALCILNLTKIIKFKKFKTLRSTNNKLFKKLSLNFLHSDIRYIQSFSTTNDCFLCLKDYNSLYLFKFRSINIKSIFNIPYFILINIRTDLFLFCFISFVLITYVNIGFGLNSCK</sequence>